<proteinExistence type="predicted"/>
<sequence>MDAILDCYFDNIFCKLERSSLMARYKRRELVSYLSTVIEGCARGEDCDVSGGARCAVMAALRYHDASKASNGSVCLMGKYHNIIYVAAKLCFDWKIQDNQIVVQLLNNIYHCERTFERLFIGAIFGTRVTYMISGWKSDFENAEENTDAIKYFLEHATEAKLEYDDMHDGSKTRFIDIPLESYGRAQPIRLAAQFSNKNLLLLLLRYGANVKINYERDEVTIETPLKQLNALCNANCSLDLSTSIIECLKILLRAIPTMATFPCSTYDGRVYVLVDTVFGLDRMYYHSKLIEEGIIPPSRTGFTPPELKHLCRCSIRDILRQNWQLPHGIQKLDIPFSLKEYLDLLED</sequence>
<dbReference type="Proteomes" id="UP001233999">
    <property type="component" value="Unassembled WGS sequence"/>
</dbReference>
<dbReference type="InterPro" id="IPR039147">
    <property type="entry name" value="ASB17"/>
</dbReference>
<dbReference type="PANTHER" id="PTHR20966">
    <property type="entry name" value="ANKYRIN REPEAT AND SOCS BOX PROTEIN 17"/>
    <property type="match status" value="1"/>
</dbReference>
<keyword evidence="1" id="KW-0833">Ubl conjugation pathway</keyword>
<feature type="domain" description="SOCS box" evidence="3">
    <location>
        <begin position="305"/>
        <end position="348"/>
    </location>
</feature>
<dbReference type="InterPro" id="IPR036036">
    <property type="entry name" value="SOCS_box-like_dom_sf"/>
</dbReference>
<reference evidence="4" key="1">
    <citation type="journal article" date="2023" name="IScience">
        <title>Live-bearing cockroach genome reveals convergent evolutionary mechanisms linked to viviparity in insects and beyond.</title>
        <authorList>
            <person name="Fouks B."/>
            <person name="Harrison M.C."/>
            <person name="Mikhailova A.A."/>
            <person name="Marchal E."/>
            <person name="English S."/>
            <person name="Carruthers M."/>
            <person name="Jennings E.C."/>
            <person name="Chiamaka E.L."/>
            <person name="Frigard R.A."/>
            <person name="Pippel M."/>
            <person name="Attardo G.M."/>
            <person name="Benoit J.B."/>
            <person name="Bornberg-Bauer E."/>
            <person name="Tobe S.S."/>
        </authorList>
    </citation>
    <scope>NUCLEOTIDE SEQUENCE</scope>
    <source>
        <strain evidence="4">Stay&amp;Tobe</strain>
    </source>
</reference>
<keyword evidence="2" id="KW-0040">ANK repeat</keyword>
<gene>
    <name evidence="4" type="ORF">L9F63_027901</name>
</gene>
<comment type="caution">
    <text evidence="4">The sequence shown here is derived from an EMBL/GenBank/DDBJ whole genome shotgun (WGS) entry which is preliminary data.</text>
</comment>
<accession>A0AAD8EH09</accession>
<name>A0AAD8EH09_DIPPU</name>
<evidence type="ECO:0000256" key="1">
    <source>
        <dbReference type="ARBA" id="ARBA00022786"/>
    </source>
</evidence>
<dbReference type="InterPro" id="IPR001496">
    <property type="entry name" value="SOCS_box"/>
</dbReference>
<dbReference type="CDD" id="cd03716">
    <property type="entry name" value="SOCS_ASB_like"/>
    <property type="match status" value="1"/>
</dbReference>
<evidence type="ECO:0000313" key="4">
    <source>
        <dbReference type="EMBL" id="KAJ9589841.1"/>
    </source>
</evidence>
<evidence type="ECO:0000256" key="2">
    <source>
        <dbReference type="ARBA" id="ARBA00023043"/>
    </source>
</evidence>
<reference evidence="4" key="2">
    <citation type="submission" date="2023-05" db="EMBL/GenBank/DDBJ databases">
        <authorList>
            <person name="Fouks B."/>
        </authorList>
    </citation>
    <scope>NUCLEOTIDE SEQUENCE</scope>
    <source>
        <strain evidence="4">Stay&amp;Tobe</strain>
        <tissue evidence="4">Testes</tissue>
    </source>
</reference>
<dbReference type="Gene3D" id="1.10.750.20">
    <property type="entry name" value="SOCS box"/>
    <property type="match status" value="1"/>
</dbReference>
<dbReference type="GO" id="GO:0035556">
    <property type="term" value="P:intracellular signal transduction"/>
    <property type="evidence" value="ECO:0007669"/>
    <property type="project" value="InterPro"/>
</dbReference>
<evidence type="ECO:0000313" key="5">
    <source>
        <dbReference type="Proteomes" id="UP001233999"/>
    </source>
</evidence>
<dbReference type="Pfam" id="PF07525">
    <property type="entry name" value="SOCS_box"/>
    <property type="match status" value="1"/>
</dbReference>
<keyword evidence="5" id="KW-1185">Reference proteome</keyword>
<evidence type="ECO:0000259" key="3">
    <source>
        <dbReference type="PROSITE" id="PS50225"/>
    </source>
</evidence>
<dbReference type="SUPFAM" id="SSF158235">
    <property type="entry name" value="SOCS box-like"/>
    <property type="match status" value="1"/>
</dbReference>
<dbReference type="PANTHER" id="PTHR20966:SF2">
    <property type="entry name" value="ANKYRIN REPEAT AND SOCS BOX PROTEIN 17"/>
    <property type="match status" value="1"/>
</dbReference>
<dbReference type="SMART" id="SM00969">
    <property type="entry name" value="SOCS_box"/>
    <property type="match status" value="1"/>
</dbReference>
<protein>
    <recommendedName>
        <fullName evidence="3">SOCS box domain-containing protein</fullName>
    </recommendedName>
</protein>
<dbReference type="PROSITE" id="PS50225">
    <property type="entry name" value="SOCS"/>
    <property type="match status" value="1"/>
</dbReference>
<organism evidence="4 5">
    <name type="scientific">Diploptera punctata</name>
    <name type="common">Pacific beetle cockroach</name>
    <dbReference type="NCBI Taxonomy" id="6984"/>
    <lineage>
        <taxon>Eukaryota</taxon>
        <taxon>Metazoa</taxon>
        <taxon>Ecdysozoa</taxon>
        <taxon>Arthropoda</taxon>
        <taxon>Hexapoda</taxon>
        <taxon>Insecta</taxon>
        <taxon>Pterygota</taxon>
        <taxon>Neoptera</taxon>
        <taxon>Polyneoptera</taxon>
        <taxon>Dictyoptera</taxon>
        <taxon>Blattodea</taxon>
        <taxon>Blaberoidea</taxon>
        <taxon>Blaberidae</taxon>
        <taxon>Diplopterinae</taxon>
        <taxon>Diploptera</taxon>
    </lineage>
</organism>
<dbReference type="EMBL" id="JASPKZ010004627">
    <property type="protein sequence ID" value="KAJ9589841.1"/>
    <property type="molecule type" value="Genomic_DNA"/>
</dbReference>
<dbReference type="AlphaFoldDB" id="A0AAD8EH09"/>